<dbReference type="Proteomes" id="UP000298246">
    <property type="component" value="Unassembled WGS sequence"/>
</dbReference>
<sequence>MIPTIIRYRGGVFMIKEQDEKVLTDTVVLLEHESKLDSVSVVVKIMVERTLALLHKSTNFLDDLPFILPSIDVFQSFHRLDREIRRSIRSREYHRAHELLVDYIDLLPRFVPDSNLEQIRKLILANLLASSEQPSNILVEEKVEVYTSSEAAEILGVTDQTIRRYCEKGKYPEAYQTEGGHWRIPQRYFKITPEQAKKRKAFEQQLNEFNASTGEAAESEWI</sequence>
<comment type="caution">
    <text evidence="2">The sequence shown here is derived from an EMBL/GenBank/DDBJ whole genome shotgun (WGS) entry which is preliminary data.</text>
</comment>
<dbReference type="AlphaFoldDB" id="A0A4Y8PW77"/>
<evidence type="ECO:0000313" key="3">
    <source>
        <dbReference type="Proteomes" id="UP000298246"/>
    </source>
</evidence>
<gene>
    <name evidence="2" type="ORF">B5M42_18685</name>
</gene>
<reference evidence="2 3" key="1">
    <citation type="submission" date="2017-03" db="EMBL/GenBank/DDBJ databases">
        <title>Isolation of Levoglucosan Utilizing Bacteria.</title>
        <authorList>
            <person name="Arya A.S."/>
        </authorList>
    </citation>
    <scope>NUCLEOTIDE SEQUENCE [LARGE SCALE GENOMIC DNA]</scope>
    <source>
        <strain evidence="2 3">MEC069</strain>
    </source>
</reference>
<dbReference type="SUPFAM" id="SSF46955">
    <property type="entry name" value="Putative DNA-binding domain"/>
    <property type="match status" value="1"/>
</dbReference>
<dbReference type="GO" id="GO:0003677">
    <property type="term" value="F:DNA binding"/>
    <property type="evidence" value="ECO:0007669"/>
    <property type="project" value="InterPro"/>
</dbReference>
<name>A0A4Y8PW77_9BACL</name>
<feature type="domain" description="Helix-turn-helix" evidence="1">
    <location>
        <begin position="145"/>
        <end position="187"/>
    </location>
</feature>
<protein>
    <recommendedName>
        <fullName evidence="1">Helix-turn-helix domain-containing protein</fullName>
    </recommendedName>
</protein>
<dbReference type="InterPro" id="IPR009061">
    <property type="entry name" value="DNA-bd_dom_put_sf"/>
</dbReference>
<dbReference type="NCBIfam" id="TIGR01764">
    <property type="entry name" value="excise"/>
    <property type="match status" value="1"/>
</dbReference>
<dbReference type="EMBL" id="MYFO01000030">
    <property type="protein sequence ID" value="TFE84903.1"/>
    <property type="molecule type" value="Genomic_DNA"/>
</dbReference>
<dbReference type="InterPro" id="IPR041657">
    <property type="entry name" value="HTH_17"/>
</dbReference>
<dbReference type="OrthoDB" id="1710385at2"/>
<accession>A0A4Y8PW77</accession>
<organism evidence="2 3">
    <name type="scientific">Paenibacillus athensensis</name>
    <dbReference type="NCBI Taxonomy" id="1967502"/>
    <lineage>
        <taxon>Bacteria</taxon>
        <taxon>Bacillati</taxon>
        <taxon>Bacillota</taxon>
        <taxon>Bacilli</taxon>
        <taxon>Bacillales</taxon>
        <taxon>Paenibacillaceae</taxon>
        <taxon>Paenibacillus</taxon>
    </lineage>
</organism>
<dbReference type="InterPro" id="IPR010093">
    <property type="entry name" value="SinI_DNA-bd"/>
</dbReference>
<dbReference type="Gene3D" id="1.10.1660.10">
    <property type="match status" value="1"/>
</dbReference>
<dbReference type="Pfam" id="PF12728">
    <property type="entry name" value="HTH_17"/>
    <property type="match status" value="1"/>
</dbReference>
<keyword evidence="3" id="KW-1185">Reference proteome</keyword>
<proteinExistence type="predicted"/>
<evidence type="ECO:0000313" key="2">
    <source>
        <dbReference type="EMBL" id="TFE84903.1"/>
    </source>
</evidence>
<evidence type="ECO:0000259" key="1">
    <source>
        <dbReference type="Pfam" id="PF12728"/>
    </source>
</evidence>